<dbReference type="SUPFAM" id="SSF49452">
    <property type="entry name" value="Starch-binding domain-like"/>
    <property type="match status" value="1"/>
</dbReference>
<dbReference type="NCBIfam" id="TIGR04057">
    <property type="entry name" value="SusC_RagA_signa"/>
    <property type="match status" value="1"/>
</dbReference>
<keyword evidence="3 8" id="KW-1134">Transmembrane beta strand</keyword>
<comment type="subcellular location">
    <subcellularLocation>
        <location evidence="1 8">Cell outer membrane</location>
        <topology evidence="1 8">Multi-pass membrane protein</topology>
    </subcellularLocation>
</comment>
<evidence type="ECO:0000313" key="13">
    <source>
        <dbReference type="EMBL" id="TYZ10464.1"/>
    </source>
</evidence>
<protein>
    <submittedName>
        <fullName evidence="13">SusC/RagA family TonB-linked outer membrane protein</fullName>
    </submittedName>
</protein>
<evidence type="ECO:0000256" key="9">
    <source>
        <dbReference type="RuleBase" id="RU003357"/>
    </source>
</evidence>
<keyword evidence="2 8" id="KW-0813">Transport</keyword>
<proteinExistence type="inferred from homology"/>
<evidence type="ECO:0000313" key="14">
    <source>
        <dbReference type="Proteomes" id="UP000322791"/>
    </source>
</evidence>
<gene>
    <name evidence="13" type="ORF">FY528_08325</name>
</gene>
<name>A0A5D6V714_9BACT</name>
<feature type="domain" description="TonB-dependent receptor-like beta-barrel" evidence="11">
    <location>
        <begin position="415"/>
        <end position="960"/>
    </location>
</feature>
<dbReference type="Gene3D" id="2.40.170.20">
    <property type="entry name" value="TonB-dependent receptor, beta-barrel domain"/>
    <property type="match status" value="1"/>
</dbReference>
<dbReference type="EMBL" id="VTHL01000007">
    <property type="protein sequence ID" value="TYZ10464.1"/>
    <property type="molecule type" value="Genomic_DNA"/>
</dbReference>
<evidence type="ECO:0000256" key="5">
    <source>
        <dbReference type="ARBA" id="ARBA00023077"/>
    </source>
</evidence>
<keyword evidence="7 8" id="KW-0998">Cell outer membrane</keyword>
<dbReference type="InterPro" id="IPR013784">
    <property type="entry name" value="Carb-bd-like_fold"/>
</dbReference>
<reference evidence="13 14" key="1">
    <citation type="submission" date="2019-08" db="EMBL/GenBank/DDBJ databases">
        <authorList>
            <person name="Seo M.-J."/>
        </authorList>
    </citation>
    <scope>NUCLEOTIDE SEQUENCE [LARGE SCALE GENOMIC DNA]</scope>
    <source>
        <strain evidence="13 14">KIGAM108</strain>
    </source>
</reference>
<dbReference type="InterPro" id="IPR023997">
    <property type="entry name" value="TonB-dep_OMP_SusC/RagA_CS"/>
</dbReference>
<evidence type="ECO:0000259" key="11">
    <source>
        <dbReference type="Pfam" id="PF00593"/>
    </source>
</evidence>
<evidence type="ECO:0000256" key="3">
    <source>
        <dbReference type="ARBA" id="ARBA00022452"/>
    </source>
</evidence>
<feature type="domain" description="TonB-dependent receptor plug" evidence="12">
    <location>
        <begin position="124"/>
        <end position="238"/>
    </location>
</feature>
<evidence type="ECO:0000256" key="1">
    <source>
        <dbReference type="ARBA" id="ARBA00004571"/>
    </source>
</evidence>
<dbReference type="RefSeq" id="WP_149070538.1">
    <property type="nucleotide sequence ID" value="NZ_VTHL01000007.1"/>
</dbReference>
<dbReference type="GO" id="GO:0009279">
    <property type="term" value="C:cell outer membrane"/>
    <property type="evidence" value="ECO:0007669"/>
    <property type="project" value="UniProtKB-SubCell"/>
</dbReference>
<evidence type="ECO:0000256" key="4">
    <source>
        <dbReference type="ARBA" id="ARBA00022692"/>
    </source>
</evidence>
<dbReference type="InterPro" id="IPR036942">
    <property type="entry name" value="Beta-barrel_TonB_sf"/>
</dbReference>
<comment type="similarity">
    <text evidence="8 9">Belongs to the TonB-dependent receptor family.</text>
</comment>
<dbReference type="InterPro" id="IPR012910">
    <property type="entry name" value="Plug_dom"/>
</dbReference>
<dbReference type="SUPFAM" id="SSF56935">
    <property type="entry name" value="Porins"/>
    <property type="match status" value="1"/>
</dbReference>
<dbReference type="Pfam" id="PF07715">
    <property type="entry name" value="Plug"/>
    <property type="match status" value="1"/>
</dbReference>
<dbReference type="NCBIfam" id="TIGR04056">
    <property type="entry name" value="OMP_RagA_SusC"/>
    <property type="match status" value="1"/>
</dbReference>
<dbReference type="Pfam" id="PF13715">
    <property type="entry name" value="CarbopepD_reg_2"/>
    <property type="match status" value="1"/>
</dbReference>
<organism evidence="13 14">
    <name type="scientific">Hymenobacter lutimineralis</name>
    <dbReference type="NCBI Taxonomy" id="2606448"/>
    <lineage>
        <taxon>Bacteria</taxon>
        <taxon>Pseudomonadati</taxon>
        <taxon>Bacteroidota</taxon>
        <taxon>Cytophagia</taxon>
        <taxon>Cytophagales</taxon>
        <taxon>Hymenobacteraceae</taxon>
        <taxon>Hymenobacter</taxon>
    </lineage>
</organism>
<evidence type="ECO:0000256" key="8">
    <source>
        <dbReference type="PROSITE-ProRule" id="PRU01360"/>
    </source>
</evidence>
<dbReference type="InterPro" id="IPR037066">
    <property type="entry name" value="Plug_dom_sf"/>
</dbReference>
<evidence type="ECO:0000256" key="6">
    <source>
        <dbReference type="ARBA" id="ARBA00023136"/>
    </source>
</evidence>
<dbReference type="InterPro" id="IPR000531">
    <property type="entry name" value="Beta-barrel_TonB"/>
</dbReference>
<evidence type="ECO:0000256" key="7">
    <source>
        <dbReference type="ARBA" id="ARBA00023237"/>
    </source>
</evidence>
<keyword evidence="14" id="KW-1185">Reference proteome</keyword>
<comment type="caution">
    <text evidence="13">The sequence shown here is derived from an EMBL/GenBank/DDBJ whole genome shotgun (WGS) entry which is preliminary data.</text>
</comment>
<dbReference type="GO" id="GO:0030246">
    <property type="term" value="F:carbohydrate binding"/>
    <property type="evidence" value="ECO:0007669"/>
    <property type="project" value="InterPro"/>
</dbReference>
<dbReference type="PROSITE" id="PS52016">
    <property type="entry name" value="TONB_DEPENDENT_REC_3"/>
    <property type="match status" value="1"/>
</dbReference>
<keyword evidence="5 9" id="KW-0798">TonB box</keyword>
<dbReference type="Pfam" id="PF00593">
    <property type="entry name" value="TonB_dep_Rec_b-barrel"/>
    <property type="match status" value="1"/>
</dbReference>
<keyword evidence="4 8" id="KW-0812">Transmembrane</keyword>
<evidence type="ECO:0000256" key="2">
    <source>
        <dbReference type="ARBA" id="ARBA00022448"/>
    </source>
</evidence>
<dbReference type="InterPro" id="IPR039426">
    <property type="entry name" value="TonB-dep_rcpt-like"/>
</dbReference>
<dbReference type="AlphaFoldDB" id="A0A5D6V714"/>
<keyword evidence="10" id="KW-0732">Signal</keyword>
<sequence>MKHPYLPKLLFLLLFVCAGFTSALAQTGSVSGRIVDEKNQGLPGVTVLISGTTLGTSTNSDGQYSIQNVPAGPQTIVASFVGFTTMRRPVTVAAGQNSTVDVNLVENTTLLNEAVVVAYGTQRRQDVTGAVSQISEKEFVKGQVTNPEQLVQGKVAGLQVTTGGAPGAGSEIRIRGGSSLNASNDPLIVIDGVPVDNIGVKGASNPLALINPNDIESISVLKDASSTAIYGSRGSNGVIIVTTKRGLQGEKLRVSASTNYSISEAADYVDVLNGPEFRALVNARGTASQKAALGTSNTDWQKAIYRTANTSDNNVSLMGSIANVPVRVSGGYLYQEGLLKRNDLKRYSGSVGVSPRLLNDNLKVDLNLRASQIENNFSNQGAVNSAVFFDPTQPITSTSSEYAPFGGYFEVLDASGNLNTIAPRNPVSAINQRNDRSTVNRSIGNAQLDYKLPFLSGLSANLNLGFDVQRGKGTIDVPKTAGTDFNRGGVKQQYRQDLNNKLLETLLKYNREIGGAKFDVLGGYSWQEFQNKNYNFDDLRADGSLFQPANKTYDNKTEFQDQYNLVSFFGRANVNIKDRYLFTGTFRADGTSRFANNKWGYFPSASVAWRLKGEDFLKDSKLISDFKLRLGYGQTGQQDIGINYYPSLPFYTQGVRASSYVIGGKPVTTLRPDFYSADLKWETTTTYNAGLDYGFFDGRVYGSVDVYKRDTDDLINEVFVAAGSYPSNGGLLNVGSLTNKGVEVITTVDAIKGDKFNLSVSGNATFNRNKLTKLTTSDEIERIDFLTGGINNFDGVGNGDIQVNSVDYQAQSFFPYQQVYGTDGKPLEGVFVDRDGDGAITVADRYRYKSPRPTAILGFSSNMSYGKASLAFTLRSNIGNYVYNNIRSRSLYVPTSGYNRNSTPEVLKTGFTTTSPEQIQSDYYIENGSFLRMQNITLGYDFGSLVKENSNLSLSFAVQNAFLITKYSGLDPEIANGIDNTVYPRPRTYTLGLNFGF</sequence>
<accession>A0A5D6V714</accession>
<dbReference type="Gene3D" id="2.60.40.1120">
    <property type="entry name" value="Carboxypeptidase-like, regulatory domain"/>
    <property type="match status" value="1"/>
</dbReference>
<dbReference type="Gene3D" id="2.170.130.10">
    <property type="entry name" value="TonB-dependent receptor, plug domain"/>
    <property type="match status" value="1"/>
</dbReference>
<evidence type="ECO:0000259" key="12">
    <source>
        <dbReference type="Pfam" id="PF07715"/>
    </source>
</evidence>
<keyword evidence="6 8" id="KW-0472">Membrane</keyword>
<evidence type="ECO:0000256" key="10">
    <source>
        <dbReference type="SAM" id="SignalP"/>
    </source>
</evidence>
<feature type="signal peptide" evidence="10">
    <location>
        <begin position="1"/>
        <end position="25"/>
    </location>
</feature>
<feature type="chain" id="PRO_5022730727" evidence="10">
    <location>
        <begin position="26"/>
        <end position="997"/>
    </location>
</feature>
<dbReference type="Proteomes" id="UP000322791">
    <property type="component" value="Unassembled WGS sequence"/>
</dbReference>
<dbReference type="InterPro" id="IPR023996">
    <property type="entry name" value="TonB-dep_OMP_SusC/RagA"/>
</dbReference>